<dbReference type="EMBL" id="VYQF01000009">
    <property type="protein sequence ID" value="KAA9036083.1"/>
    <property type="molecule type" value="Genomic_DNA"/>
</dbReference>
<comment type="catalytic activity">
    <reaction evidence="1">
        <text>Hydrolysis of terminal non-reducing alpha-L-rhamnose residues in alpha-L-rhamnosides.</text>
        <dbReference type="EC" id="3.2.1.40"/>
    </reaction>
</comment>
<dbReference type="EC" id="3.2.1.40" evidence="2"/>
<dbReference type="PANTHER" id="PTHR33307:SF6">
    <property type="entry name" value="ALPHA-RHAMNOSIDASE (EUROFUNG)-RELATED"/>
    <property type="match status" value="1"/>
</dbReference>
<dbReference type="Pfam" id="PF08531">
    <property type="entry name" value="Bac_rhamnosid_N"/>
    <property type="match status" value="1"/>
</dbReference>
<evidence type="ECO:0000259" key="7">
    <source>
        <dbReference type="Pfam" id="PF17390"/>
    </source>
</evidence>
<accession>A0A5J5IF40</accession>
<dbReference type="Pfam" id="PF17390">
    <property type="entry name" value="Bac_rhamnosid_C"/>
    <property type="match status" value="1"/>
</dbReference>
<dbReference type="InterPro" id="IPR008928">
    <property type="entry name" value="6-hairpin_glycosidase_sf"/>
</dbReference>
<evidence type="ECO:0000259" key="6">
    <source>
        <dbReference type="Pfam" id="PF17389"/>
    </source>
</evidence>
<dbReference type="InterPro" id="IPR035398">
    <property type="entry name" value="Bac_rhamnosid_C"/>
</dbReference>
<dbReference type="Proteomes" id="UP000326903">
    <property type="component" value="Unassembled WGS sequence"/>
</dbReference>
<evidence type="ECO:0000259" key="4">
    <source>
        <dbReference type="Pfam" id="PF05592"/>
    </source>
</evidence>
<evidence type="ECO:0000256" key="1">
    <source>
        <dbReference type="ARBA" id="ARBA00001445"/>
    </source>
</evidence>
<evidence type="ECO:0000256" key="3">
    <source>
        <dbReference type="ARBA" id="ARBA00022801"/>
    </source>
</evidence>
<dbReference type="Gene3D" id="1.50.10.10">
    <property type="match status" value="1"/>
</dbReference>
<feature type="domain" description="Alpha-L-rhamnosidase concanavalin-like" evidence="4">
    <location>
        <begin position="384"/>
        <end position="500"/>
    </location>
</feature>
<dbReference type="InterPro" id="IPR012341">
    <property type="entry name" value="6hp_glycosidase-like_sf"/>
</dbReference>
<dbReference type="Pfam" id="PF17389">
    <property type="entry name" value="Bac_rhamnosid6H"/>
    <property type="match status" value="1"/>
</dbReference>
<protein>
    <recommendedName>
        <fullName evidence="2">alpha-L-rhamnosidase</fullName>
        <ecNumber evidence="2">3.2.1.40</ecNumber>
    </recommendedName>
</protein>
<dbReference type="Gene3D" id="2.60.420.10">
    <property type="entry name" value="Maltose phosphorylase, domain 3"/>
    <property type="match status" value="1"/>
</dbReference>
<name>A0A5J5IF40_9BACT</name>
<evidence type="ECO:0000313" key="9">
    <source>
        <dbReference type="Proteomes" id="UP000326903"/>
    </source>
</evidence>
<dbReference type="AlphaFoldDB" id="A0A5J5IF40"/>
<dbReference type="Pfam" id="PF25788">
    <property type="entry name" value="Ig_Rha78A_N"/>
    <property type="match status" value="1"/>
</dbReference>
<dbReference type="Gene3D" id="2.60.120.260">
    <property type="entry name" value="Galactose-binding domain-like"/>
    <property type="match status" value="2"/>
</dbReference>
<dbReference type="Pfam" id="PF05592">
    <property type="entry name" value="Bac_rhamnosid"/>
    <property type="match status" value="1"/>
</dbReference>
<dbReference type="PANTHER" id="PTHR33307">
    <property type="entry name" value="ALPHA-RHAMNOSIDASE (EUROFUNG)"/>
    <property type="match status" value="1"/>
</dbReference>
<dbReference type="InterPro" id="IPR035396">
    <property type="entry name" value="Bac_rhamnosid6H"/>
</dbReference>
<proteinExistence type="predicted"/>
<keyword evidence="9" id="KW-1185">Reference proteome</keyword>
<dbReference type="InterPro" id="IPR008902">
    <property type="entry name" value="Rhamnosid_concanavalin"/>
</dbReference>
<dbReference type="RefSeq" id="WP_150416550.1">
    <property type="nucleotide sequence ID" value="NZ_VYQF01000009.1"/>
</dbReference>
<organism evidence="8 9">
    <name type="scientific">Ginsengibacter hankyongi</name>
    <dbReference type="NCBI Taxonomy" id="2607284"/>
    <lineage>
        <taxon>Bacteria</taxon>
        <taxon>Pseudomonadati</taxon>
        <taxon>Bacteroidota</taxon>
        <taxon>Chitinophagia</taxon>
        <taxon>Chitinophagales</taxon>
        <taxon>Chitinophagaceae</taxon>
        <taxon>Ginsengibacter</taxon>
    </lineage>
</organism>
<dbReference type="Gene3D" id="2.60.40.10">
    <property type="entry name" value="Immunoglobulins"/>
    <property type="match status" value="1"/>
</dbReference>
<comment type="caution">
    <text evidence="8">The sequence shown here is derived from an EMBL/GenBank/DDBJ whole genome shotgun (WGS) entry which is preliminary data.</text>
</comment>
<evidence type="ECO:0000313" key="8">
    <source>
        <dbReference type="EMBL" id="KAA9036083.1"/>
    </source>
</evidence>
<dbReference type="PIRSF" id="PIRSF010631">
    <property type="entry name" value="A-rhamnsds"/>
    <property type="match status" value="1"/>
</dbReference>
<dbReference type="SUPFAM" id="SSF48208">
    <property type="entry name" value="Six-hairpin glycosidases"/>
    <property type="match status" value="1"/>
</dbReference>
<sequence>MLNRNKLISTTDVNKFHRILLLVSSLSLTLIGYASPIRKGKKINKELSVQALSCEYQNDPLGLDMLHPRLGWIMNITTDERGQYQTAFRIQVASSTDKLLSGKPDLWDSRKVDTSQSNNIIYNGKTLRSNMRCYWRVQVWDNYHHMSKWSQIANWTMGLLTDSDWKGKWIEDTKSFSPDDSILYDDNPAPLFRREFKIQKKISRAIMYVSGIGYYEAYLNGKRIGKKLLDPGWTDYSKRILYSTYNVTSYLKADDNCLGISLGNGWYNPLPLKMWGRIDLRKSLSVGNPKFIMQMNIEYSDGTTDQIVSDNTWKVTSGPVIRNNIYLGEVYDARKEIPGWNKAGLKTDNWRQAKFGKTPGGKLRSEQQPPIVAADTILPIQINKTEDGKYIVDFGRNFGGIIRLKIRGRSGTVINIRYGELLYPNGSLNVMTSTAGQIKSKGEGGVGAPDTAYARDIFISGGTGEEIFQTHFTFHGFRYAELTGYPGMLTKEDIKGLVLYSNVADAGSFVCSDPFINQLQQVCRNTFRSNIFSVQSDCPHRERFGYGGDIVATCEAFMNNFDMSGFYEKTVNDFSDAARTDGGLTETAPFVGVAGDGLGGKSGPVEWGSVLPVLLNRLYQYYGDIELIRQQYQTAKNWVDFMNRHADHGIINITIGDHESLEPKAVALSATAFFYYNTMLLTKFAKMLNKSDDFTKYSSLTEMIKAAFISRFFDRSTGDVDIHTAAAQAYALYFNLIPDGSEDAVLKVLLHDVTIVNKNHIAAGIFGTKFLLEVLGKTGNNDIAYRMVTQKTFPGWGYMRANGATTLWEHWSLSDNTYSHNHPMFGTVSEWFYRYLAGIRPAEKAAGYNQIIIQPQIADLRWAKASYKSMLGEVSSYWKKTGKTFTMDITIPVNATAVVYIPSGLDDLKEGGIAISDARTIHSIGKENNESVFQLGSGNYHFSALLSDD</sequence>
<dbReference type="GO" id="GO:0005975">
    <property type="term" value="P:carbohydrate metabolic process"/>
    <property type="evidence" value="ECO:0007669"/>
    <property type="project" value="InterPro"/>
</dbReference>
<dbReference type="InterPro" id="IPR013737">
    <property type="entry name" value="Bac_rhamnosid_N"/>
</dbReference>
<dbReference type="InterPro" id="IPR016007">
    <property type="entry name" value="Alpha_rhamnosid"/>
</dbReference>
<evidence type="ECO:0000256" key="2">
    <source>
        <dbReference type="ARBA" id="ARBA00012652"/>
    </source>
</evidence>
<keyword evidence="3" id="KW-0378">Hydrolase</keyword>
<dbReference type="InterPro" id="IPR013783">
    <property type="entry name" value="Ig-like_fold"/>
</dbReference>
<gene>
    <name evidence="8" type="ORF">FW778_19510</name>
</gene>
<feature type="domain" description="Bacterial alpha-L-rhamnosidase N-terminal" evidence="5">
    <location>
        <begin position="200"/>
        <end position="372"/>
    </location>
</feature>
<evidence type="ECO:0000259" key="5">
    <source>
        <dbReference type="Pfam" id="PF08531"/>
    </source>
</evidence>
<feature type="domain" description="Alpha-L-rhamnosidase C-terminal" evidence="7">
    <location>
        <begin position="838"/>
        <end position="908"/>
    </location>
</feature>
<reference evidence="8 9" key="1">
    <citation type="submission" date="2019-09" db="EMBL/GenBank/DDBJ databases">
        <title>Draft genome sequence of Ginsengibacter sp. BR5-29.</title>
        <authorList>
            <person name="Im W.-T."/>
        </authorList>
    </citation>
    <scope>NUCLEOTIDE SEQUENCE [LARGE SCALE GENOMIC DNA]</scope>
    <source>
        <strain evidence="8 9">BR5-29</strain>
    </source>
</reference>
<feature type="domain" description="Alpha-L-rhamnosidase six-hairpin glycosidase" evidence="6">
    <location>
        <begin position="505"/>
        <end position="835"/>
    </location>
</feature>
<dbReference type="GO" id="GO:0030596">
    <property type="term" value="F:alpha-L-rhamnosidase activity"/>
    <property type="evidence" value="ECO:0007669"/>
    <property type="project" value="UniProtKB-EC"/>
</dbReference>